<dbReference type="SMART" id="SM00244">
    <property type="entry name" value="PHB"/>
    <property type="match status" value="1"/>
</dbReference>
<gene>
    <name evidence="8" type="primary">hflC</name>
    <name evidence="8" type="ORF">PH603_13570</name>
</gene>
<evidence type="ECO:0000313" key="9">
    <source>
        <dbReference type="Proteomes" id="UP001217500"/>
    </source>
</evidence>
<name>A0AAF0BGJ3_9PROT</name>
<dbReference type="GO" id="GO:0016020">
    <property type="term" value="C:membrane"/>
    <property type="evidence" value="ECO:0007669"/>
    <property type="project" value="UniProtKB-SubCell"/>
</dbReference>
<keyword evidence="8" id="KW-0378">Hydrolase</keyword>
<evidence type="ECO:0000256" key="4">
    <source>
        <dbReference type="ARBA" id="ARBA00022989"/>
    </source>
</evidence>
<dbReference type="EMBL" id="CP116805">
    <property type="protein sequence ID" value="WCL53563.1"/>
    <property type="molecule type" value="Genomic_DNA"/>
</dbReference>
<dbReference type="Gene3D" id="3.30.479.30">
    <property type="entry name" value="Band 7 domain"/>
    <property type="match status" value="1"/>
</dbReference>
<sequence length="293" mass="32884">MNAKAISGIVVLVLGALLVGASLYTVNERQQAIVVQFGDPQRTVVEPGLHFKTPFVEQVIYLDKRILSLDVRPQEVLASDQRRLVVDSFARFRIADPLKTYQAARTETNASDLLEKIMQSSIRQVLANERMTAIVSGSRSELMKRISELTNERAASLGLEVLEVRLKRVDLPAANSQSIFQRMETERQREAAEKRAEGQEQALAIRAIADRKVAETLAEARREAAVIRGEADAEATRIFADAYGQDPEFFEFYRTLSAYRATLGKSDTRLVLSPDSEFFHLFLDPNGNGKRRK</sequence>
<dbReference type="InterPro" id="IPR001107">
    <property type="entry name" value="Band_7"/>
</dbReference>
<accession>A0AAF0BGJ3</accession>
<keyword evidence="9" id="KW-1185">Reference proteome</keyword>
<dbReference type="CDD" id="cd03405">
    <property type="entry name" value="SPFH_HflC"/>
    <property type="match status" value="1"/>
</dbReference>
<dbReference type="PANTHER" id="PTHR42911:SF1">
    <property type="entry name" value="MODULATOR OF FTSH PROTEASE HFLC"/>
    <property type="match status" value="1"/>
</dbReference>
<dbReference type="PRINTS" id="PR00721">
    <property type="entry name" value="STOMATIN"/>
</dbReference>
<protein>
    <recommendedName>
        <fullName evidence="6">Protein HflC</fullName>
    </recommendedName>
</protein>
<dbReference type="InterPro" id="IPR001972">
    <property type="entry name" value="Stomatin_HflK_fam"/>
</dbReference>
<dbReference type="PANTHER" id="PTHR42911">
    <property type="entry name" value="MODULATOR OF FTSH PROTEASE HFLC"/>
    <property type="match status" value="1"/>
</dbReference>
<evidence type="ECO:0000256" key="5">
    <source>
        <dbReference type="ARBA" id="ARBA00023136"/>
    </source>
</evidence>
<keyword evidence="5" id="KW-0472">Membrane</keyword>
<dbReference type="SUPFAM" id="SSF117892">
    <property type="entry name" value="Band 7/SPFH domain"/>
    <property type="match status" value="1"/>
</dbReference>
<dbReference type="InterPro" id="IPR010200">
    <property type="entry name" value="HflC"/>
</dbReference>
<feature type="domain" description="Band 7" evidence="7">
    <location>
        <begin position="21"/>
        <end position="183"/>
    </location>
</feature>
<dbReference type="RefSeq" id="WP_289503075.1">
    <property type="nucleotide sequence ID" value="NZ_CP116805.1"/>
</dbReference>
<dbReference type="KEGG" id="gso:PH603_13570"/>
<dbReference type="InterPro" id="IPR036013">
    <property type="entry name" value="Band_7/SPFH_dom_sf"/>
</dbReference>
<dbReference type="AlphaFoldDB" id="A0AAF0BGJ3"/>
<dbReference type="GO" id="GO:0008233">
    <property type="term" value="F:peptidase activity"/>
    <property type="evidence" value="ECO:0007669"/>
    <property type="project" value="UniProtKB-KW"/>
</dbReference>
<comment type="function">
    <text evidence="6">HflC and HflK could regulate a protease.</text>
</comment>
<dbReference type="Proteomes" id="UP001217500">
    <property type="component" value="Chromosome"/>
</dbReference>
<dbReference type="PIRSF" id="PIRSF005651">
    <property type="entry name" value="HflC"/>
    <property type="match status" value="1"/>
</dbReference>
<evidence type="ECO:0000256" key="6">
    <source>
        <dbReference type="PIRNR" id="PIRNR005651"/>
    </source>
</evidence>
<evidence type="ECO:0000256" key="1">
    <source>
        <dbReference type="ARBA" id="ARBA00004167"/>
    </source>
</evidence>
<reference evidence="8" key="1">
    <citation type="submission" date="2023-01" db="EMBL/GenBank/DDBJ databases">
        <title>The genome sequence of Kordiimonadaceae bacterium 6D33.</title>
        <authorList>
            <person name="Liu Y."/>
        </authorList>
    </citation>
    <scope>NUCLEOTIDE SEQUENCE</scope>
    <source>
        <strain evidence="8">6D33</strain>
    </source>
</reference>
<comment type="subcellular location">
    <subcellularLocation>
        <location evidence="1">Membrane</location>
        <topology evidence="1">Single-pass membrane protein</topology>
    </subcellularLocation>
</comment>
<keyword evidence="8" id="KW-0645">Protease</keyword>
<evidence type="ECO:0000259" key="7">
    <source>
        <dbReference type="SMART" id="SM00244"/>
    </source>
</evidence>
<evidence type="ECO:0000256" key="3">
    <source>
        <dbReference type="ARBA" id="ARBA00022692"/>
    </source>
</evidence>
<evidence type="ECO:0000313" key="8">
    <source>
        <dbReference type="EMBL" id="WCL53563.1"/>
    </source>
</evidence>
<evidence type="ECO:0000256" key="2">
    <source>
        <dbReference type="ARBA" id="ARBA00007862"/>
    </source>
</evidence>
<dbReference type="Pfam" id="PF01145">
    <property type="entry name" value="Band_7"/>
    <property type="match status" value="1"/>
</dbReference>
<organism evidence="8 9">
    <name type="scientific">Gimibacter soli</name>
    <dbReference type="NCBI Taxonomy" id="3024400"/>
    <lineage>
        <taxon>Bacteria</taxon>
        <taxon>Pseudomonadati</taxon>
        <taxon>Pseudomonadota</taxon>
        <taxon>Alphaproteobacteria</taxon>
        <taxon>Kordiimonadales</taxon>
        <taxon>Temperatibacteraceae</taxon>
        <taxon>Gimibacter</taxon>
    </lineage>
</organism>
<dbReference type="GO" id="GO:0006508">
    <property type="term" value="P:proteolysis"/>
    <property type="evidence" value="ECO:0007669"/>
    <property type="project" value="UniProtKB-KW"/>
</dbReference>
<keyword evidence="3" id="KW-0812">Transmembrane</keyword>
<keyword evidence="4" id="KW-1133">Transmembrane helix</keyword>
<comment type="similarity">
    <text evidence="2 6">Belongs to the band 7/mec-2 family. HflC subfamily.</text>
</comment>
<proteinExistence type="inferred from homology"/>
<dbReference type="NCBIfam" id="TIGR01932">
    <property type="entry name" value="hflC"/>
    <property type="match status" value="1"/>
</dbReference>